<evidence type="ECO:0000313" key="1">
    <source>
        <dbReference type="EMBL" id="CCF34949.1"/>
    </source>
</evidence>
<gene>
    <name evidence="1" type="ORF">CH063_06848</name>
</gene>
<organism evidence="1 2">
    <name type="scientific">Colletotrichum higginsianum (strain IMI 349063)</name>
    <name type="common">Crucifer anthracnose fungus</name>
    <dbReference type="NCBI Taxonomy" id="759273"/>
    <lineage>
        <taxon>Eukaryota</taxon>
        <taxon>Fungi</taxon>
        <taxon>Dikarya</taxon>
        <taxon>Ascomycota</taxon>
        <taxon>Pezizomycotina</taxon>
        <taxon>Sordariomycetes</taxon>
        <taxon>Hypocreomycetidae</taxon>
        <taxon>Glomerellales</taxon>
        <taxon>Glomerellaceae</taxon>
        <taxon>Colletotrichum</taxon>
        <taxon>Colletotrichum destructivum species complex</taxon>
    </lineage>
</organism>
<name>H1V3Z7_COLHI</name>
<dbReference type="AlphaFoldDB" id="H1V3Z7"/>
<reference evidence="2" key="1">
    <citation type="journal article" date="2012" name="Nat. Genet.">
        <title>Lifestyle transitions in plant pathogenic Colletotrichum fungi deciphered by genome and transcriptome analyses.</title>
        <authorList>
            <person name="O'Connell R.J."/>
            <person name="Thon M.R."/>
            <person name="Hacquard S."/>
            <person name="Amyotte S.G."/>
            <person name="Kleemann J."/>
            <person name="Torres M.F."/>
            <person name="Damm U."/>
            <person name="Buiate E.A."/>
            <person name="Epstein L."/>
            <person name="Alkan N."/>
            <person name="Altmueller J."/>
            <person name="Alvarado-Balderrama L."/>
            <person name="Bauser C.A."/>
            <person name="Becker C."/>
            <person name="Birren B.W."/>
            <person name="Chen Z."/>
            <person name="Choi J."/>
            <person name="Crouch J.A."/>
            <person name="Duvick J.P."/>
            <person name="Farman M.A."/>
            <person name="Gan P."/>
            <person name="Heiman D."/>
            <person name="Henrissat B."/>
            <person name="Howard R.J."/>
            <person name="Kabbage M."/>
            <person name="Koch C."/>
            <person name="Kracher B."/>
            <person name="Kubo Y."/>
            <person name="Law A.D."/>
            <person name="Lebrun M.-H."/>
            <person name="Lee Y.-H."/>
            <person name="Miyara I."/>
            <person name="Moore N."/>
            <person name="Neumann U."/>
            <person name="Nordstroem K."/>
            <person name="Panaccione D.G."/>
            <person name="Panstruga R."/>
            <person name="Place M."/>
            <person name="Proctor R.H."/>
            <person name="Prusky D."/>
            <person name="Rech G."/>
            <person name="Reinhardt R."/>
            <person name="Rollins J.A."/>
            <person name="Rounsley S."/>
            <person name="Schardl C.L."/>
            <person name="Schwartz D.C."/>
            <person name="Shenoy N."/>
            <person name="Shirasu K."/>
            <person name="Sikhakolli U.R."/>
            <person name="Stueber K."/>
            <person name="Sukno S.A."/>
            <person name="Sweigard J.A."/>
            <person name="Takano Y."/>
            <person name="Takahara H."/>
            <person name="Trail F."/>
            <person name="van der Does H.C."/>
            <person name="Voll L.M."/>
            <person name="Will I."/>
            <person name="Young S."/>
            <person name="Zeng Q."/>
            <person name="Zhang J."/>
            <person name="Zhou S."/>
            <person name="Dickman M.B."/>
            <person name="Schulze-Lefert P."/>
            <person name="Ver Loren van Themaat E."/>
            <person name="Ma L.-J."/>
            <person name="Vaillancourt L.J."/>
        </authorList>
    </citation>
    <scope>NUCLEOTIDE SEQUENCE [LARGE SCALE GENOMIC DNA]</scope>
    <source>
        <strain evidence="2">IMI 349063</strain>
    </source>
</reference>
<proteinExistence type="predicted"/>
<evidence type="ECO:0000313" key="2">
    <source>
        <dbReference type="Proteomes" id="UP000007174"/>
    </source>
</evidence>
<dbReference type="EMBL" id="CACQ02001343">
    <property type="protein sequence ID" value="CCF34949.1"/>
    <property type="molecule type" value="Genomic_DNA"/>
</dbReference>
<sequence length="175" mass="19583">MASDLTAGMADYLRVFCATYHRGTFNLVPSVQRYLPTFLSFSYPSAQNEITKSQIMMADSPMRARSLANVLSTLLAQQHPLSVQEIEDIQRELSTALTHPDRLLKLNEASNKIVESYKPSSTDDNTANILQVFLEFLSKHGQLALMLDIETIGRDDAKLKLLAKRLVDAILKPSK</sequence>
<accession>H1V3Z7</accession>
<dbReference type="HOGENOM" id="CLU_1532434_0_0_1"/>
<dbReference type="STRING" id="759273.H1V3Z7"/>
<dbReference type="VEuPathDB" id="FungiDB:CH63R_05636"/>
<dbReference type="Proteomes" id="UP000007174">
    <property type="component" value="Unassembled WGS sequence"/>
</dbReference>
<protein>
    <submittedName>
        <fullName evidence="1">Uncharacterized protein</fullName>
    </submittedName>
</protein>